<reference evidence="2" key="1">
    <citation type="submission" date="2021-01" db="UniProtKB">
        <authorList>
            <consortium name="EnsemblMetazoa"/>
        </authorList>
    </citation>
    <scope>IDENTIFICATION</scope>
</reference>
<dbReference type="PANTHER" id="PTHR42899:SF1">
    <property type="entry name" value="SPERMATOGENESIS-ASSOCIATED PROTEIN 20"/>
    <property type="match status" value="1"/>
</dbReference>
<name>A0A7M7K7L3_VARDE</name>
<evidence type="ECO:0000313" key="3">
    <source>
        <dbReference type="Proteomes" id="UP000594260"/>
    </source>
</evidence>
<dbReference type="AlphaFoldDB" id="A0A7M7K7L3"/>
<dbReference type="FunCoup" id="A0A7M7K7L3">
    <property type="interactions" value="770"/>
</dbReference>
<organism evidence="2 3">
    <name type="scientific">Varroa destructor</name>
    <name type="common">Honeybee mite</name>
    <dbReference type="NCBI Taxonomy" id="109461"/>
    <lineage>
        <taxon>Eukaryota</taxon>
        <taxon>Metazoa</taxon>
        <taxon>Ecdysozoa</taxon>
        <taxon>Arthropoda</taxon>
        <taxon>Chelicerata</taxon>
        <taxon>Arachnida</taxon>
        <taxon>Acari</taxon>
        <taxon>Parasitiformes</taxon>
        <taxon>Mesostigmata</taxon>
        <taxon>Gamasina</taxon>
        <taxon>Dermanyssoidea</taxon>
        <taxon>Varroidae</taxon>
        <taxon>Varroa</taxon>
    </lineage>
</organism>
<dbReference type="InParanoid" id="A0A7M7K7L3"/>
<keyword evidence="3" id="KW-1185">Reference proteome</keyword>
<evidence type="ECO:0000313" key="2">
    <source>
        <dbReference type="EnsemblMetazoa" id="XP_022658964"/>
    </source>
</evidence>
<dbReference type="RefSeq" id="XP_022658964.1">
    <property type="nucleotide sequence ID" value="XM_022803229.1"/>
</dbReference>
<accession>A0A7M7K7L3</accession>
<dbReference type="OrthoDB" id="1923667at2759"/>
<dbReference type="EnsemblMetazoa" id="XM_022803229">
    <property type="protein sequence ID" value="XP_022658964"/>
    <property type="gene ID" value="LOC111249403"/>
</dbReference>
<dbReference type="InterPro" id="IPR024705">
    <property type="entry name" value="Ssp411"/>
</dbReference>
<dbReference type="InterPro" id="IPR008928">
    <property type="entry name" value="6-hairpin_glycosidase_sf"/>
</dbReference>
<dbReference type="PANTHER" id="PTHR42899">
    <property type="entry name" value="SPERMATOGENESIS-ASSOCIATED PROTEIN 20"/>
    <property type="match status" value="1"/>
</dbReference>
<dbReference type="Proteomes" id="UP000594260">
    <property type="component" value="Unplaced"/>
</dbReference>
<dbReference type="CDD" id="cd02955">
    <property type="entry name" value="SSP411"/>
    <property type="match status" value="1"/>
</dbReference>
<dbReference type="SUPFAM" id="SSF48208">
    <property type="entry name" value="Six-hairpin glycosidases"/>
    <property type="match status" value="1"/>
</dbReference>
<dbReference type="GO" id="GO:0005975">
    <property type="term" value="P:carbohydrate metabolic process"/>
    <property type="evidence" value="ECO:0007669"/>
    <property type="project" value="InterPro"/>
</dbReference>
<dbReference type="Gene3D" id="3.40.30.10">
    <property type="entry name" value="Glutaredoxin"/>
    <property type="match status" value="1"/>
</dbReference>
<dbReference type="InterPro" id="IPR004879">
    <property type="entry name" value="Ssp411-like_TRX"/>
</dbReference>
<dbReference type="Pfam" id="PF03190">
    <property type="entry name" value="Thioredox_DsbH"/>
    <property type="match status" value="1"/>
</dbReference>
<dbReference type="OMA" id="PFYFGTY"/>
<evidence type="ECO:0000259" key="1">
    <source>
        <dbReference type="Pfam" id="PF03190"/>
    </source>
</evidence>
<dbReference type="KEGG" id="vde:111249403"/>
<dbReference type="SUPFAM" id="SSF52833">
    <property type="entry name" value="Thioredoxin-like"/>
    <property type="match status" value="1"/>
</dbReference>
<dbReference type="GeneID" id="111249403"/>
<dbReference type="InterPro" id="IPR012341">
    <property type="entry name" value="6hp_glycosidase-like_sf"/>
</dbReference>
<sequence>MPVYVSDLFVHSGSAGSSTAVGAIISCLSSVRTLMFTRLGAQWRASPALLFKMARSCSGTSSSNRDASSCLNRLGNERSPYLLQHATNPVAWYPWGDEAFEAARRDNKLIFLSIGYSTCHWCHVMERESFENEEVARLLNDHFISIKVDREERPDIDKIYMTYVQVTSGGGGWPLSIWLTPQLKPVLGGTYFPPDDNPFGAPGFKTVLRTLHKKWKSSSNEKMLQDSERITGLLARAADIRLDEEVAEQFNPADTIARCLDMLENHFDFTHCGFGRSPKFPQCVNANFLLTLHMSKGDLKAFNIVEKQLLAMARGGIHDHLAGGFHRYSVDSEWHVPHFEKMLYDQAQLLCLYALATRVTMDQENSAIFREVAESIGDYVNRDLSHPEGGFYSAEDADSFGTFDDAKGRETTKSKNEGGVSHKKEGAFYVWTWSEIHEVLSETEAKVFCEYYSIDEHGNVDPQMDPHGELLNQNVLITRTNIASFAHINNMSETDVRNTIESAKRKLFKRRLQNRPRPHLDNKIVTAWNGLMISGMAKAARCLDRPDYAERSLVAVDFIRKYLYKKHNNTLLRSVYTEGEGDCAQVRQLNRPIQGVLDDYAFLIQGLLDLYDSTMDETLLILARDLQETQDRLFWDVEDGGYYLSSSFTKDIIFKVKDDQDGAEPSANSVAISNLVRLETIFNKDEYRTKASKLIKLFAERLSKIPIALPEMVNSVLRHSSPPTKVVLSSPKGDVSSMKAVCDRVVHPFMVVLRSHPNSLIDLGGSFACVDGQTTAYVCKDFTCQAPITDKEKLLETLQ</sequence>
<proteinExistence type="predicted"/>
<feature type="domain" description="Spermatogenesis-associated protein 20-like TRX" evidence="1">
    <location>
        <begin position="72"/>
        <end position="232"/>
    </location>
</feature>
<protein>
    <recommendedName>
        <fullName evidence="1">Spermatogenesis-associated protein 20-like TRX domain-containing protein</fullName>
    </recommendedName>
</protein>
<dbReference type="PIRSF" id="PIRSF006402">
    <property type="entry name" value="UCP006402_thioredoxin"/>
    <property type="match status" value="1"/>
</dbReference>
<dbReference type="Gene3D" id="1.50.10.10">
    <property type="match status" value="1"/>
</dbReference>
<dbReference type="InterPro" id="IPR036249">
    <property type="entry name" value="Thioredoxin-like_sf"/>
</dbReference>